<evidence type="ECO:0000256" key="15">
    <source>
        <dbReference type="ARBA" id="ARBA00023329"/>
    </source>
</evidence>
<evidence type="ECO:0000256" key="9">
    <source>
        <dbReference type="ARBA" id="ARBA00022692"/>
    </source>
</evidence>
<keyword evidence="13" id="KW-0333">Golgi apparatus</keyword>
<gene>
    <name evidence="20" type="primary">LOC101854006</name>
</gene>
<keyword evidence="14 18" id="KW-0472">Membrane</keyword>
<proteinExistence type="inferred from homology"/>
<feature type="transmembrane region" description="Helical" evidence="18">
    <location>
        <begin position="62"/>
        <end position="87"/>
    </location>
</feature>
<keyword evidence="10" id="KW-0967">Endosome</keyword>
<evidence type="ECO:0000256" key="2">
    <source>
        <dbReference type="ARBA" id="ARBA00004172"/>
    </source>
</evidence>
<evidence type="ECO:0000256" key="13">
    <source>
        <dbReference type="ARBA" id="ARBA00023034"/>
    </source>
</evidence>
<evidence type="ECO:0000256" key="3">
    <source>
        <dbReference type="ARBA" id="ARBA00004234"/>
    </source>
</evidence>
<evidence type="ECO:0000256" key="18">
    <source>
        <dbReference type="SAM" id="Phobius"/>
    </source>
</evidence>
<comment type="similarity">
    <text evidence="8">Belongs to the TMEM134/TMEM230 family.</text>
</comment>
<name>A0ABM1VPQ0_APLCA</name>
<accession>A0ABM1VPQ0</accession>
<evidence type="ECO:0000256" key="4">
    <source>
        <dbReference type="ARBA" id="ARBA00004412"/>
    </source>
</evidence>
<evidence type="ECO:0000256" key="7">
    <source>
        <dbReference type="ARBA" id="ARBA00004603"/>
    </source>
</evidence>
<organism evidence="19 20">
    <name type="scientific">Aplysia californica</name>
    <name type="common">California sea hare</name>
    <dbReference type="NCBI Taxonomy" id="6500"/>
    <lineage>
        <taxon>Eukaryota</taxon>
        <taxon>Metazoa</taxon>
        <taxon>Spiralia</taxon>
        <taxon>Lophotrochozoa</taxon>
        <taxon>Mollusca</taxon>
        <taxon>Gastropoda</taxon>
        <taxon>Heterobranchia</taxon>
        <taxon>Euthyneura</taxon>
        <taxon>Tectipleura</taxon>
        <taxon>Aplysiida</taxon>
        <taxon>Aplysioidea</taxon>
        <taxon>Aplysiidae</taxon>
        <taxon>Aplysia</taxon>
    </lineage>
</organism>
<dbReference type="InterPro" id="IPR044234">
    <property type="entry name" value="TMEM230"/>
</dbReference>
<protein>
    <recommendedName>
        <fullName evidence="17">Transmembrane protein 230</fullName>
    </recommendedName>
</protein>
<evidence type="ECO:0000256" key="11">
    <source>
        <dbReference type="ARBA" id="ARBA00022989"/>
    </source>
</evidence>
<evidence type="ECO:0000256" key="12">
    <source>
        <dbReference type="ARBA" id="ARBA00023018"/>
    </source>
</evidence>
<evidence type="ECO:0000256" key="8">
    <source>
        <dbReference type="ARBA" id="ARBA00007743"/>
    </source>
</evidence>
<feature type="transmembrane region" description="Helical" evidence="18">
    <location>
        <begin position="99"/>
        <end position="121"/>
    </location>
</feature>
<sequence length="136" mass="14980">MGRSAGSGDFKVADDKEKIMPRKSVDKTRGGMKYQKLSSTVGGDGFVDLQFEKPPPKIPFKAILLAAALFVAGSILIIIGSLLLTGYINAKYSDRTWPLLLLGGLMFVPGVYHVRIAYYAYKGYDGFSYEDIPEFE</sequence>
<dbReference type="InterPro" id="IPR008590">
    <property type="entry name" value="TMEM_230/134"/>
</dbReference>
<evidence type="ECO:0000256" key="16">
    <source>
        <dbReference type="ARBA" id="ARBA00024003"/>
    </source>
</evidence>
<keyword evidence="11 18" id="KW-1133">Transmembrane helix</keyword>
<evidence type="ECO:0000313" key="20">
    <source>
        <dbReference type="RefSeq" id="XP_035824392.1"/>
    </source>
</evidence>
<evidence type="ECO:0000256" key="1">
    <source>
        <dbReference type="ARBA" id="ARBA00004141"/>
    </source>
</evidence>
<dbReference type="RefSeq" id="XP_035824392.1">
    <property type="nucleotide sequence ID" value="XM_035968499.1"/>
</dbReference>
<evidence type="ECO:0000313" key="19">
    <source>
        <dbReference type="Proteomes" id="UP000694888"/>
    </source>
</evidence>
<reference evidence="20" key="1">
    <citation type="submission" date="2025-08" db="UniProtKB">
        <authorList>
            <consortium name="RefSeq"/>
        </authorList>
    </citation>
    <scope>IDENTIFICATION</scope>
</reference>
<dbReference type="Pfam" id="PF05915">
    <property type="entry name" value="TMEM_230_134"/>
    <property type="match status" value="1"/>
</dbReference>
<evidence type="ECO:0000256" key="17">
    <source>
        <dbReference type="ARBA" id="ARBA00024088"/>
    </source>
</evidence>
<evidence type="ECO:0000256" key="6">
    <source>
        <dbReference type="ARBA" id="ARBA00004601"/>
    </source>
</evidence>
<evidence type="ECO:0000256" key="5">
    <source>
        <dbReference type="ARBA" id="ARBA00004419"/>
    </source>
</evidence>
<dbReference type="Proteomes" id="UP000694888">
    <property type="component" value="Unplaced"/>
</dbReference>
<comment type="subcellular location">
    <subcellularLocation>
        <location evidence="5">Cytoplasmic vesicle</location>
        <location evidence="5">Autophagosome</location>
    </subcellularLocation>
    <subcellularLocation>
        <location evidence="3">Cytoplasmic vesicle</location>
        <location evidence="3">Secretory vesicle</location>
        <location evidence="3">Synaptic vesicle</location>
    </subcellularLocation>
    <subcellularLocation>
        <location evidence="4">Early endosome</location>
    </subcellularLocation>
    <subcellularLocation>
        <location evidence="6">Golgi apparatus</location>
        <location evidence="6">trans-Golgi network</location>
    </subcellularLocation>
    <subcellularLocation>
        <location evidence="7">Late endosome</location>
    </subcellularLocation>
    <subcellularLocation>
        <location evidence="1">Membrane</location>
        <topology evidence="1">Multi-pass membrane protein</topology>
    </subcellularLocation>
    <subcellularLocation>
        <location evidence="2">Recycling endosome</location>
    </subcellularLocation>
</comment>
<dbReference type="PANTHER" id="PTHR15664">
    <property type="entry name" value="C20ORF30 PROTEIN"/>
    <property type="match status" value="1"/>
</dbReference>
<evidence type="ECO:0000256" key="10">
    <source>
        <dbReference type="ARBA" id="ARBA00022753"/>
    </source>
</evidence>
<keyword evidence="12" id="KW-0770">Synapse</keyword>
<keyword evidence="9 18" id="KW-0812">Transmembrane</keyword>
<keyword evidence="19" id="KW-1185">Reference proteome</keyword>
<evidence type="ECO:0000256" key="14">
    <source>
        <dbReference type="ARBA" id="ARBA00023136"/>
    </source>
</evidence>
<comment type="function">
    <text evidence="16">Involved in trafficking and recycling of synaptic vesicles.</text>
</comment>
<dbReference type="GeneID" id="101854006"/>
<dbReference type="PANTHER" id="PTHR15664:SF6">
    <property type="entry name" value="TRANSMEMBRANE PROTEIN 230"/>
    <property type="match status" value="1"/>
</dbReference>
<keyword evidence="15" id="KW-0968">Cytoplasmic vesicle</keyword>